<evidence type="ECO:0000259" key="2">
    <source>
        <dbReference type="Pfam" id="PF12651"/>
    </source>
</evidence>
<dbReference type="Proteomes" id="UP000219573">
    <property type="component" value="Unassembled WGS sequence"/>
</dbReference>
<feature type="region of interest" description="Disordered" evidence="1">
    <location>
        <begin position="1"/>
        <end position="61"/>
    </location>
</feature>
<feature type="compositionally biased region" description="Polar residues" evidence="1">
    <location>
        <begin position="43"/>
        <end position="58"/>
    </location>
</feature>
<feature type="domain" description="Predicted DNA-binding protein ribbon-helix-helix" evidence="2">
    <location>
        <begin position="80"/>
        <end position="122"/>
    </location>
</feature>
<evidence type="ECO:0000256" key="1">
    <source>
        <dbReference type="SAM" id="MobiDB-lite"/>
    </source>
</evidence>
<evidence type="ECO:0000313" key="3">
    <source>
        <dbReference type="EMBL" id="SNY46058.1"/>
    </source>
</evidence>
<proteinExistence type="predicted"/>
<feature type="compositionally biased region" description="Basic and acidic residues" evidence="1">
    <location>
        <begin position="10"/>
        <end position="42"/>
    </location>
</feature>
<gene>
    <name evidence="3" type="ORF">SAMN06265827_14025</name>
</gene>
<dbReference type="AlphaFoldDB" id="A0A285IDJ5"/>
<protein>
    <submittedName>
        <fullName evidence="3">Ribbon-helix-helix domain-containing protein</fullName>
    </submittedName>
</protein>
<dbReference type="SUPFAM" id="SSF47598">
    <property type="entry name" value="Ribbon-helix-helix"/>
    <property type="match status" value="1"/>
</dbReference>
<dbReference type="Pfam" id="PF12651">
    <property type="entry name" value="RHH_3"/>
    <property type="match status" value="1"/>
</dbReference>
<dbReference type="GO" id="GO:0006355">
    <property type="term" value="P:regulation of DNA-templated transcription"/>
    <property type="evidence" value="ECO:0007669"/>
    <property type="project" value="InterPro"/>
</dbReference>
<accession>A0A285IDJ5</accession>
<name>A0A285IDJ5_9FIRM</name>
<dbReference type="EMBL" id="OBDZ01000040">
    <property type="protein sequence ID" value="SNY46058.1"/>
    <property type="molecule type" value="Genomic_DNA"/>
</dbReference>
<reference evidence="4" key="1">
    <citation type="submission" date="2017-09" db="EMBL/GenBank/DDBJ databases">
        <authorList>
            <person name="Varghese N."/>
            <person name="Submissions S."/>
        </authorList>
    </citation>
    <scope>NUCLEOTIDE SEQUENCE [LARGE SCALE GENOMIC DNA]</scope>
    <source>
        <strain evidence="4">MSL47</strain>
    </source>
</reference>
<dbReference type="OrthoDB" id="9947497at2"/>
<dbReference type="InterPro" id="IPR038733">
    <property type="entry name" value="Predicted_DNA_bind_prot_RHH"/>
</dbReference>
<evidence type="ECO:0000313" key="4">
    <source>
        <dbReference type="Proteomes" id="UP000219573"/>
    </source>
</evidence>
<dbReference type="InterPro" id="IPR010985">
    <property type="entry name" value="Ribbon_hlx_hlx"/>
</dbReference>
<sequence length="124" mass="14242">MASTKNPFADLKKQVKKSKETKEESTKSSFLVKEEEIEKKDNQNTTANTKHNTRTAINSDKVKADQKSSIVIFEKKSDEKVRRNFYVNKGLDKELNKLAKKTGNSKSELVDIAIEFLINNYRTK</sequence>
<dbReference type="RefSeq" id="WP_097019482.1">
    <property type="nucleotide sequence ID" value="NZ_OBDZ01000040.1"/>
</dbReference>
<organism evidence="3 4">
    <name type="scientific">Orenia metallireducens</name>
    <dbReference type="NCBI Taxonomy" id="1413210"/>
    <lineage>
        <taxon>Bacteria</taxon>
        <taxon>Bacillati</taxon>
        <taxon>Bacillota</taxon>
        <taxon>Clostridia</taxon>
        <taxon>Halanaerobiales</taxon>
        <taxon>Halobacteroidaceae</taxon>
        <taxon>Orenia</taxon>
    </lineage>
</organism>
<keyword evidence="4" id="KW-1185">Reference proteome</keyword>